<name>A0A834UGR0_VESPE</name>
<keyword evidence="3" id="KW-1185">Reference proteome</keyword>
<proteinExistence type="predicted"/>
<organism evidence="2 3">
    <name type="scientific">Vespula pensylvanica</name>
    <name type="common">Western yellow jacket</name>
    <name type="synonym">Wasp</name>
    <dbReference type="NCBI Taxonomy" id="30213"/>
    <lineage>
        <taxon>Eukaryota</taxon>
        <taxon>Metazoa</taxon>
        <taxon>Ecdysozoa</taxon>
        <taxon>Arthropoda</taxon>
        <taxon>Hexapoda</taxon>
        <taxon>Insecta</taxon>
        <taxon>Pterygota</taxon>
        <taxon>Neoptera</taxon>
        <taxon>Endopterygota</taxon>
        <taxon>Hymenoptera</taxon>
        <taxon>Apocrita</taxon>
        <taxon>Aculeata</taxon>
        <taxon>Vespoidea</taxon>
        <taxon>Vespidae</taxon>
        <taxon>Vespinae</taxon>
        <taxon>Vespula</taxon>
    </lineage>
</organism>
<dbReference type="AlphaFoldDB" id="A0A834UGR0"/>
<evidence type="ECO:0000313" key="2">
    <source>
        <dbReference type="EMBL" id="KAF7438377.1"/>
    </source>
</evidence>
<feature type="region of interest" description="Disordered" evidence="1">
    <location>
        <begin position="1"/>
        <end position="64"/>
    </location>
</feature>
<evidence type="ECO:0000256" key="1">
    <source>
        <dbReference type="SAM" id="MobiDB-lite"/>
    </source>
</evidence>
<reference evidence="2" key="1">
    <citation type="journal article" date="2020" name="G3 (Bethesda)">
        <title>High-Quality Assemblies for Three Invasive Social Wasps from the &lt;i&gt;Vespula&lt;/i&gt; Genus.</title>
        <authorList>
            <person name="Harrop T.W.R."/>
            <person name="Guhlin J."/>
            <person name="McLaughlin G.M."/>
            <person name="Permina E."/>
            <person name="Stockwell P."/>
            <person name="Gilligan J."/>
            <person name="Le Lec M.F."/>
            <person name="Gruber M.A.M."/>
            <person name="Quinn O."/>
            <person name="Lovegrove M."/>
            <person name="Duncan E.J."/>
            <person name="Remnant E.J."/>
            <person name="Van Eeckhoven J."/>
            <person name="Graham B."/>
            <person name="Knapp R.A."/>
            <person name="Langford K.W."/>
            <person name="Kronenberg Z."/>
            <person name="Press M.O."/>
            <person name="Eacker S.M."/>
            <person name="Wilson-Rankin E.E."/>
            <person name="Purcell J."/>
            <person name="Lester P.J."/>
            <person name="Dearden P.K."/>
        </authorList>
    </citation>
    <scope>NUCLEOTIDE SEQUENCE</scope>
    <source>
        <strain evidence="2">Volc-1</strain>
    </source>
</reference>
<sequence length="96" mass="11721">MKAEETRRGETRRDETKRNETKRDETRRDGRIKKSRKEDSVESCIEKSRSYEQGPKEKSTFRDRVAPCTDDEDAWEMRKRWLIRRWYPSSVDSYNN</sequence>
<accession>A0A834UGR0</accession>
<evidence type="ECO:0000313" key="3">
    <source>
        <dbReference type="Proteomes" id="UP000600918"/>
    </source>
</evidence>
<protein>
    <submittedName>
        <fullName evidence="2">Uncharacterized protein</fullName>
    </submittedName>
</protein>
<feature type="compositionally biased region" description="Basic and acidic residues" evidence="1">
    <location>
        <begin position="36"/>
        <end position="64"/>
    </location>
</feature>
<feature type="compositionally biased region" description="Basic and acidic residues" evidence="1">
    <location>
        <begin position="1"/>
        <end position="29"/>
    </location>
</feature>
<comment type="caution">
    <text evidence="2">The sequence shown here is derived from an EMBL/GenBank/DDBJ whole genome shotgun (WGS) entry which is preliminary data.</text>
</comment>
<dbReference type="EMBL" id="JACSDY010000001">
    <property type="protein sequence ID" value="KAF7438377.1"/>
    <property type="molecule type" value="Genomic_DNA"/>
</dbReference>
<dbReference type="Proteomes" id="UP000600918">
    <property type="component" value="Unassembled WGS sequence"/>
</dbReference>
<gene>
    <name evidence="2" type="ORF">H0235_000768</name>
</gene>